<gene>
    <name evidence="1" type="ORF">GCM10007933_31280</name>
</gene>
<dbReference type="EMBL" id="BSPX01000055">
    <property type="protein sequence ID" value="GLT23660.1"/>
    <property type="molecule type" value="Genomic_DNA"/>
</dbReference>
<name>A0ABQ6FGT1_9RHOO</name>
<accession>A0ABQ6FGT1</accession>
<protein>
    <recommendedName>
        <fullName evidence="3">3'-5' exonuclease</fullName>
    </recommendedName>
</protein>
<reference evidence="2" key="1">
    <citation type="journal article" date="2019" name="Int. J. Syst. Evol. Microbiol.">
        <title>The Global Catalogue of Microorganisms (GCM) 10K type strain sequencing project: providing services to taxonomists for standard genome sequencing and annotation.</title>
        <authorList>
            <consortium name="The Broad Institute Genomics Platform"/>
            <consortium name="The Broad Institute Genome Sequencing Center for Infectious Disease"/>
            <person name="Wu L."/>
            <person name="Ma J."/>
        </authorList>
    </citation>
    <scope>NUCLEOTIDE SEQUENCE [LARGE SCALE GENOMIC DNA]</scope>
    <source>
        <strain evidence="2">NBRC 102407</strain>
    </source>
</reference>
<dbReference type="RefSeq" id="WP_284188848.1">
    <property type="nucleotide sequence ID" value="NZ_BSPX01000055.1"/>
</dbReference>
<organism evidence="1 2">
    <name type="scientific">Zoogloea oryzae</name>
    <dbReference type="NCBI Taxonomy" id="310767"/>
    <lineage>
        <taxon>Bacteria</taxon>
        <taxon>Pseudomonadati</taxon>
        <taxon>Pseudomonadota</taxon>
        <taxon>Betaproteobacteria</taxon>
        <taxon>Rhodocyclales</taxon>
        <taxon>Zoogloeaceae</taxon>
        <taxon>Zoogloea</taxon>
    </lineage>
</organism>
<dbReference type="Gene3D" id="3.30.420.10">
    <property type="entry name" value="Ribonuclease H-like superfamily/Ribonuclease H"/>
    <property type="match status" value="1"/>
</dbReference>
<keyword evidence="2" id="KW-1185">Reference proteome</keyword>
<dbReference type="SUPFAM" id="SSF53098">
    <property type="entry name" value="Ribonuclease H-like"/>
    <property type="match status" value="1"/>
</dbReference>
<evidence type="ECO:0008006" key="3">
    <source>
        <dbReference type="Google" id="ProtNLM"/>
    </source>
</evidence>
<dbReference type="Proteomes" id="UP001157167">
    <property type="component" value="Unassembled WGS sequence"/>
</dbReference>
<dbReference type="InterPro" id="IPR036397">
    <property type="entry name" value="RNaseH_sf"/>
</dbReference>
<proteinExistence type="predicted"/>
<comment type="caution">
    <text evidence="1">The sequence shown here is derived from an EMBL/GenBank/DDBJ whole genome shotgun (WGS) entry which is preliminary data.</text>
</comment>
<evidence type="ECO:0000313" key="2">
    <source>
        <dbReference type="Proteomes" id="UP001157167"/>
    </source>
</evidence>
<sequence length="211" mass="22414">MNWLSRFLPGGGPAVSPALQGELDAVAALPAPELTRAHYETRYVIVNAEVAADGSGGQRLSGVGAVAINQGLLRPGDAFYAQLGNAPAEALVALLKFIARAPVVVFNAPFNQGIIERALEQHLGSVPELDWIDLMVLMPSLYPERSAGLARMDIWLAAFGIERLDQRSALLEACAVAQLHQVALAGAGVQGLATPRDLLETQSSRKWLRGS</sequence>
<dbReference type="InterPro" id="IPR012337">
    <property type="entry name" value="RNaseH-like_sf"/>
</dbReference>
<evidence type="ECO:0000313" key="1">
    <source>
        <dbReference type="EMBL" id="GLT23660.1"/>
    </source>
</evidence>